<dbReference type="Proteomes" id="UP000273278">
    <property type="component" value="Chromosome"/>
</dbReference>
<organism evidence="1 2">
    <name type="scientific">Methanomethylophilus alvi</name>
    <dbReference type="NCBI Taxonomy" id="1291540"/>
    <lineage>
        <taxon>Archaea</taxon>
        <taxon>Methanobacteriati</taxon>
        <taxon>Thermoplasmatota</taxon>
        <taxon>Thermoplasmata</taxon>
        <taxon>Methanomassiliicoccales</taxon>
        <taxon>Methanomethylophilaceae</taxon>
        <taxon>Methanomethylophilus</taxon>
    </lineage>
</organism>
<evidence type="ECO:0000313" key="2">
    <source>
        <dbReference type="Proteomes" id="UP000273278"/>
    </source>
</evidence>
<dbReference type="OMA" id="PYSDTRI"/>
<gene>
    <name evidence="1" type="ORF">BKD89_05095</name>
</gene>
<sequence length="320" mass="35890">MKIYDAYKLAIQTGIDHDPRPRSEIDLVLSKAKKAYDALDDDKKELFDTESLWNPYYDCRFSWGEDIAKEKEAQRLMWGVDISTAEVLLADRLREKGEEIDAVVCHHPLGKSRNPFPKVMWMQTDIYHDCGVPINVAEGLMKPRMDEVLYNVGGDNFNRAADAARLLGIPMFNIHSAADNMVQEYLENKIKEAEPKRLQDVIDLLMTEPEYRYAAKLNDPPKIIIGDKESRCGGIIAKMTGGTSGPTGIYEELAKAGVGTIVGMHFPNSAVEACRKCHMNMIISGHMSSDSLGINLICDVWEKHGIEVFGTAGFSRFSRN</sequence>
<dbReference type="AlphaFoldDB" id="A0A3G3IH57"/>
<dbReference type="EMBL" id="CP017686">
    <property type="protein sequence ID" value="AYQ55180.1"/>
    <property type="molecule type" value="Genomic_DNA"/>
</dbReference>
<reference evidence="1 2" key="1">
    <citation type="submission" date="2016-10" db="EMBL/GenBank/DDBJ databases">
        <title>Complete genome of the TMA-utilizing, human hosted archaeon Methanomethylophilus alvus Gen. nov, sp. nov., strain Mx-05, derived from a pure culture.</title>
        <authorList>
            <person name="Brugere J.-F."/>
            <person name="Ben Hania W."/>
            <person name="Chaudhary P.P."/>
            <person name="Gaci N."/>
            <person name="Borrel G."/>
            <person name="Cao Van Tuat L."/>
            <person name="Fardeau M.-L."/>
            <person name="Harris H.M.B."/>
            <person name="O'Toole P.W."/>
            <person name="Ollivier B."/>
        </authorList>
    </citation>
    <scope>NUCLEOTIDE SEQUENCE [LARGE SCALE GENOMIC DNA]</scope>
    <source>
        <strain evidence="1 2">Mx-05</strain>
    </source>
</reference>
<dbReference type="RefSeq" id="WP_015504923.1">
    <property type="nucleotide sequence ID" value="NZ_CAYARL010000026.1"/>
</dbReference>
<accession>A0A3G3IH57</accession>
<evidence type="ECO:0008006" key="3">
    <source>
        <dbReference type="Google" id="ProtNLM"/>
    </source>
</evidence>
<name>A0A3G3IH57_9ARCH</name>
<evidence type="ECO:0000313" key="1">
    <source>
        <dbReference type="EMBL" id="AYQ55180.1"/>
    </source>
</evidence>
<protein>
    <recommendedName>
        <fullName evidence="3">NGG1p interacting factor NIF3</fullName>
    </recommendedName>
</protein>
<proteinExistence type="predicted"/>
<dbReference type="GeneID" id="41321819"/>